<dbReference type="PROSITE" id="PS51266">
    <property type="entry name" value="ZF_CHY"/>
    <property type="match status" value="1"/>
</dbReference>
<sequence>MNRKILITLSLLFMFFGSTKAQEKILEPLKVSQIRGINVFGKPVDNQTRCVHWHSELDIIAIKFKCCNKYYPCFSCHEEEADHEHQVWPKTEFDQKAILCGVCGNELTIADYMASNNTCPTCKSGFNPGCSKHYHLYFETEDGGKKDEEASSQTNN</sequence>
<evidence type="ECO:0000256" key="1">
    <source>
        <dbReference type="ARBA" id="ARBA00022723"/>
    </source>
</evidence>
<dbReference type="InterPro" id="IPR008913">
    <property type="entry name" value="Znf_CHY"/>
</dbReference>
<evidence type="ECO:0000256" key="4">
    <source>
        <dbReference type="SAM" id="SignalP"/>
    </source>
</evidence>
<dbReference type="STRING" id="1120964.GCA_001313265_05687"/>
<evidence type="ECO:0000259" key="5">
    <source>
        <dbReference type="PROSITE" id="PS51266"/>
    </source>
</evidence>
<keyword evidence="3" id="KW-0862">Zinc</keyword>
<evidence type="ECO:0000256" key="2">
    <source>
        <dbReference type="ARBA" id="ARBA00022771"/>
    </source>
</evidence>
<dbReference type="GO" id="GO:0008270">
    <property type="term" value="F:zinc ion binding"/>
    <property type="evidence" value="ECO:0007669"/>
    <property type="project" value="UniProtKB-KW"/>
</dbReference>
<dbReference type="RefSeq" id="WP_103925452.1">
    <property type="nucleotide sequence ID" value="NZ_FNVR01000016.1"/>
</dbReference>
<feature type="signal peptide" evidence="4">
    <location>
        <begin position="1"/>
        <end position="21"/>
    </location>
</feature>
<keyword evidence="1" id="KW-0479">Metal-binding</keyword>
<organism evidence="6 7">
    <name type="scientific">Algoriphagus boritolerans DSM 17298 = JCM 18970</name>
    <dbReference type="NCBI Taxonomy" id="1120964"/>
    <lineage>
        <taxon>Bacteria</taxon>
        <taxon>Pseudomonadati</taxon>
        <taxon>Bacteroidota</taxon>
        <taxon>Cytophagia</taxon>
        <taxon>Cytophagales</taxon>
        <taxon>Cyclobacteriaceae</taxon>
        <taxon>Algoriphagus</taxon>
    </lineage>
</organism>
<dbReference type="PANTHER" id="PTHR28082">
    <property type="entry name" value="ZINC FINGER PROTEIN"/>
    <property type="match status" value="1"/>
</dbReference>
<dbReference type="OrthoDB" id="882119at2"/>
<reference evidence="7" key="1">
    <citation type="submission" date="2016-10" db="EMBL/GenBank/DDBJ databases">
        <authorList>
            <person name="Varghese N."/>
            <person name="Submissions S."/>
        </authorList>
    </citation>
    <scope>NUCLEOTIDE SEQUENCE [LARGE SCALE GENOMIC DNA]</scope>
    <source>
        <strain evidence="7">DSM 17298</strain>
    </source>
</reference>
<dbReference type="Pfam" id="PF05495">
    <property type="entry name" value="zf-CHY"/>
    <property type="match status" value="1"/>
</dbReference>
<evidence type="ECO:0000256" key="3">
    <source>
        <dbReference type="ARBA" id="ARBA00022833"/>
    </source>
</evidence>
<dbReference type="AlphaFoldDB" id="A0A1H5Y1V8"/>
<dbReference type="PANTHER" id="PTHR28082:SF1">
    <property type="entry name" value="HELPER OF TIM PROTEIN 13"/>
    <property type="match status" value="1"/>
</dbReference>
<dbReference type="InterPro" id="IPR037274">
    <property type="entry name" value="Znf_CHY_sf"/>
</dbReference>
<dbReference type="SUPFAM" id="SSF161219">
    <property type="entry name" value="CHY zinc finger-like"/>
    <property type="match status" value="1"/>
</dbReference>
<gene>
    <name evidence="6" type="ORF">SAMN03080598_02781</name>
</gene>
<keyword evidence="4" id="KW-0732">Signal</keyword>
<dbReference type="GO" id="GO:0045041">
    <property type="term" value="P:protein import into mitochondrial intermembrane space"/>
    <property type="evidence" value="ECO:0007669"/>
    <property type="project" value="TreeGrafter"/>
</dbReference>
<dbReference type="Proteomes" id="UP000236736">
    <property type="component" value="Unassembled WGS sequence"/>
</dbReference>
<feature type="domain" description="CHY-type" evidence="5">
    <location>
        <begin position="43"/>
        <end position="124"/>
    </location>
</feature>
<name>A0A1H5Y1V8_9BACT</name>
<feature type="chain" id="PRO_5009290062" evidence="4">
    <location>
        <begin position="22"/>
        <end position="156"/>
    </location>
</feature>
<evidence type="ECO:0000313" key="7">
    <source>
        <dbReference type="Proteomes" id="UP000236736"/>
    </source>
</evidence>
<dbReference type="EMBL" id="FNVR01000016">
    <property type="protein sequence ID" value="SEG17971.1"/>
    <property type="molecule type" value="Genomic_DNA"/>
</dbReference>
<keyword evidence="2" id="KW-0863">Zinc-finger</keyword>
<proteinExistence type="predicted"/>
<evidence type="ECO:0000313" key="6">
    <source>
        <dbReference type="EMBL" id="SEG17971.1"/>
    </source>
</evidence>
<protein>
    <submittedName>
        <fullName evidence="6">Uncharacterized protein, contains Zn-finger domain of CHY type</fullName>
    </submittedName>
</protein>
<accession>A0A1H5Y1V8</accession>
<keyword evidence="7" id="KW-1185">Reference proteome</keyword>
<dbReference type="InterPro" id="IPR052604">
    <property type="entry name" value="Mito_Tim_assembly_helper"/>
</dbReference>